<keyword evidence="10" id="KW-1185">Reference proteome</keyword>
<accession>A0A077HHU7</accession>
<protein>
    <recommendedName>
        <fullName evidence="7">Cell division protein CrgA</fullName>
    </recommendedName>
</protein>
<evidence type="ECO:0000256" key="8">
    <source>
        <dbReference type="SAM" id="MobiDB-lite"/>
    </source>
</evidence>
<feature type="transmembrane region" description="Helical" evidence="7">
    <location>
        <begin position="71"/>
        <end position="91"/>
    </location>
</feature>
<dbReference type="GO" id="GO:0051301">
    <property type="term" value="P:cell division"/>
    <property type="evidence" value="ECO:0007669"/>
    <property type="project" value="UniProtKB-UniRule"/>
</dbReference>
<dbReference type="InterPro" id="IPR009619">
    <property type="entry name" value="CrgA"/>
</dbReference>
<name>A0A077HHU7_9CORY</name>
<dbReference type="HAMAP" id="MF_00631">
    <property type="entry name" value="CrgA"/>
    <property type="match status" value="1"/>
</dbReference>
<dbReference type="NCBIfam" id="NF001194">
    <property type="entry name" value="PRK00159.1"/>
    <property type="match status" value="1"/>
</dbReference>
<evidence type="ECO:0000256" key="3">
    <source>
        <dbReference type="ARBA" id="ARBA00022692"/>
    </source>
</evidence>
<feature type="region of interest" description="Disordered" evidence="8">
    <location>
        <begin position="1"/>
        <end position="26"/>
    </location>
</feature>
<evidence type="ECO:0000256" key="4">
    <source>
        <dbReference type="ARBA" id="ARBA00022989"/>
    </source>
</evidence>
<feature type="transmembrane region" description="Helical" evidence="7">
    <location>
        <begin position="36"/>
        <end position="59"/>
    </location>
</feature>
<evidence type="ECO:0000256" key="2">
    <source>
        <dbReference type="ARBA" id="ARBA00022618"/>
    </source>
</evidence>
<evidence type="ECO:0000256" key="1">
    <source>
        <dbReference type="ARBA" id="ARBA00022475"/>
    </source>
</evidence>
<keyword evidence="4 7" id="KW-1133">Transmembrane helix</keyword>
<feature type="compositionally biased region" description="Basic and acidic residues" evidence="8">
    <location>
        <begin position="1"/>
        <end position="11"/>
    </location>
</feature>
<sequence>MPKAKVTKDPIRPAGSSAAAGASRTPVKVNTGGTPVWYKVIMFGLMIFGLAWLILYYLAGDQISWLTQLGPWNYAIGFAGMILGLLMTMGWR</sequence>
<dbReference type="OrthoDB" id="5189646at2"/>
<keyword evidence="5 7" id="KW-0472">Membrane</keyword>
<dbReference type="RefSeq" id="WP_038608996.1">
    <property type="nucleotide sequence ID" value="NZ_CP009215.1"/>
</dbReference>
<comment type="function">
    <text evidence="7">Involved in cell division.</text>
</comment>
<evidence type="ECO:0000256" key="5">
    <source>
        <dbReference type="ARBA" id="ARBA00023136"/>
    </source>
</evidence>
<reference evidence="9 10" key="1">
    <citation type="submission" date="2014-08" db="EMBL/GenBank/DDBJ databases">
        <title>Complete genome sequence of Corynebacterium ureicelerivorans DSM 45051, a lipophilic and urea-splitting isolate from a blood culture of a septicaemia patient.</title>
        <authorList>
            <person name="Tippelt A."/>
            <person name="Albersmeier A."/>
            <person name="Brinkrolf K."/>
            <person name="Ruckert C."/>
            <person name="Tauch A."/>
        </authorList>
    </citation>
    <scope>NUCLEOTIDE SEQUENCE [LARGE SCALE GENOMIC DNA]</scope>
    <source>
        <strain evidence="9 10">IMMIB RIV-2301</strain>
    </source>
</reference>
<keyword evidence="3 7" id="KW-0812">Transmembrane</keyword>
<evidence type="ECO:0000256" key="6">
    <source>
        <dbReference type="ARBA" id="ARBA00023306"/>
    </source>
</evidence>
<dbReference type="HOGENOM" id="CLU_149126_2_0_11"/>
<keyword evidence="2 7" id="KW-0132">Cell division</keyword>
<dbReference type="EMBL" id="CP009215">
    <property type="protein sequence ID" value="AIL95951.1"/>
    <property type="molecule type" value="Genomic_DNA"/>
</dbReference>
<comment type="subcellular location">
    <subcellularLocation>
        <location evidence="7">Cell membrane</location>
        <topology evidence="7">Multi-pass membrane protein</topology>
    </subcellularLocation>
</comment>
<dbReference type="STRING" id="401472.CUREI_00160"/>
<dbReference type="GO" id="GO:0005886">
    <property type="term" value="C:plasma membrane"/>
    <property type="evidence" value="ECO:0007669"/>
    <property type="project" value="UniProtKB-SubCell"/>
</dbReference>
<dbReference type="AlphaFoldDB" id="A0A077HHU7"/>
<comment type="similarity">
    <text evidence="7">Belongs to the CrgA family.</text>
</comment>
<organism evidence="9 10">
    <name type="scientific">Corynebacterium ureicelerivorans</name>
    <dbReference type="NCBI Taxonomy" id="401472"/>
    <lineage>
        <taxon>Bacteria</taxon>
        <taxon>Bacillati</taxon>
        <taxon>Actinomycetota</taxon>
        <taxon>Actinomycetes</taxon>
        <taxon>Mycobacteriales</taxon>
        <taxon>Corynebacteriaceae</taxon>
        <taxon>Corynebacterium</taxon>
    </lineage>
</organism>
<proteinExistence type="inferred from homology"/>
<dbReference type="Pfam" id="PF06781">
    <property type="entry name" value="CrgA"/>
    <property type="match status" value="1"/>
</dbReference>
<keyword evidence="1 7" id="KW-1003">Cell membrane</keyword>
<evidence type="ECO:0000313" key="9">
    <source>
        <dbReference type="EMBL" id="AIL95951.1"/>
    </source>
</evidence>
<evidence type="ECO:0000313" key="10">
    <source>
        <dbReference type="Proteomes" id="UP000028939"/>
    </source>
</evidence>
<dbReference type="Proteomes" id="UP000028939">
    <property type="component" value="Chromosome"/>
</dbReference>
<keyword evidence="6 7" id="KW-0131">Cell cycle</keyword>
<gene>
    <name evidence="7" type="primary">crgA</name>
    <name evidence="9" type="ORF">CUREI_00160</name>
</gene>
<evidence type="ECO:0000256" key="7">
    <source>
        <dbReference type="HAMAP-Rule" id="MF_00631"/>
    </source>
</evidence>
<feature type="compositionally biased region" description="Low complexity" evidence="8">
    <location>
        <begin position="14"/>
        <end position="23"/>
    </location>
</feature>
<dbReference type="KEGG" id="cuv:CUREI_00160"/>